<protein>
    <recommendedName>
        <fullName evidence="5">SSD domain-containing protein</fullName>
    </recommendedName>
</protein>
<dbReference type="EMBL" id="JH767168">
    <property type="protein sequence ID" value="EQC31602.1"/>
    <property type="molecule type" value="Genomic_DNA"/>
</dbReference>
<feature type="chain" id="PRO_5004584097" description="SSD domain-containing protein" evidence="2">
    <location>
        <begin position="21"/>
        <end position="822"/>
    </location>
</feature>
<proteinExistence type="predicted"/>
<dbReference type="RefSeq" id="XP_008615001.1">
    <property type="nucleotide sequence ID" value="XM_008616779.1"/>
</dbReference>
<feature type="transmembrane region" description="Helical" evidence="1">
    <location>
        <begin position="240"/>
        <end position="263"/>
    </location>
</feature>
<evidence type="ECO:0008006" key="5">
    <source>
        <dbReference type="Google" id="ProtNLM"/>
    </source>
</evidence>
<keyword evidence="1" id="KW-0472">Membrane</keyword>
<dbReference type="OMA" id="YWAPIED"/>
<keyword evidence="1" id="KW-0812">Transmembrane</keyword>
<keyword evidence="1" id="KW-1133">Transmembrane helix</keyword>
<dbReference type="PANTHER" id="PTHR31414:SF18">
    <property type="entry name" value="TRANSMEMBRANE PROTEIN-RELATED"/>
    <property type="match status" value="1"/>
</dbReference>
<feature type="transmembrane region" description="Helical" evidence="1">
    <location>
        <begin position="480"/>
        <end position="506"/>
    </location>
</feature>
<dbReference type="eggNOG" id="ENOG502QVA5">
    <property type="taxonomic scope" value="Eukaryota"/>
</dbReference>
<feature type="transmembrane region" description="Helical" evidence="1">
    <location>
        <begin position="779"/>
        <end position="804"/>
    </location>
</feature>
<feature type="signal peptide" evidence="2">
    <location>
        <begin position="1"/>
        <end position="20"/>
    </location>
</feature>
<evidence type="ECO:0000313" key="4">
    <source>
        <dbReference type="Proteomes" id="UP000030762"/>
    </source>
</evidence>
<keyword evidence="2" id="KW-0732">Signal</keyword>
<dbReference type="GO" id="GO:0016020">
    <property type="term" value="C:membrane"/>
    <property type="evidence" value="ECO:0007669"/>
    <property type="project" value="TreeGrafter"/>
</dbReference>
<dbReference type="STRING" id="1156394.T0RNK7"/>
<feature type="transmembrane region" description="Helical" evidence="1">
    <location>
        <begin position="200"/>
        <end position="220"/>
    </location>
</feature>
<feature type="transmembrane region" description="Helical" evidence="1">
    <location>
        <begin position="446"/>
        <end position="468"/>
    </location>
</feature>
<name>T0RNK7_SAPDV</name>
<reference evidence="3 4" key="1">
    <citation type="submission" date="2012-04" db="EMBL/GenBank/DDBJ databases">
        <title>The Genome Sequence of Saprolegnia declina VS20.</title>
        <authorList>
            <consortium name="The Broad Institute Genome Sequencing Platform"/>
            <person name="Russ C."/>
            <person name="Nusbaum C."/>
            <person name="Tyler B."/>
            <person name="van West P."/>
            <person name="Dieguez-Uribeondo J."/>
            <person name="de Bruijn I."/>
            <person name="Tripathy S."/>
            <person name="Jiang R."/>
            <person name="Young S.K."/>
            <person name="Zeng Q."/>
            <person name="Gargeya S."/>
            <person name="Fitzgerald M."/>
            <person name="Haas B."/>
            <person name="Abouelleil A."/>
            <person name="Alvarado L."/>
            <person name="Arachchi H.M."/>
            <person name="Berlin A."/>
            <person name="Chapman S.B."/>
            <person name="Goldberg J."/>
            <person name="Griggs A."/>
            <person name="Gujja S."/>
            <person name="Hansen M."/>
            <person name="Howarth C."/>
            <person name="Imamovic A."/>
            <person name="Larimer J."/>
            <person name="McCowen C."/>
            <person name="Montmayeur A."/>
            <person name="Murphy C."/>
            <person name="Neiman D."/>
            <person name="Pearson M."/>
            <person name="Priest M."/>
            <person name="Roberts A."/>
            <person name="Saif S."/>
            <person name="Shea T."/>
            <person name="Sisk P."/>
            <person name="Sykes S."/>
            <person name="Wortman J."/>
            <person name="Nusbaum C."/>
            <person name="Birren B."/>
        </authorList>
    </citation>
    <scope>NUCLEOTIDE SEQUENCE [LARGE SCALE GENOMIC DNA]</scope>
    <source>
        <strain evidence="3 4">VS20</strain>
    </source>
</reference>
<organism evidence="3 4">
    <name type="scientific">Saprolegnia diclina (strain VS20)</name>
    <dbReference type="NCBI Taxonomy" id="1156394"/>
    <lineage>
        <taxon>Eukaryota</taxon>
        <taxon>Sar</taxon>
        <taxon>Stramenopiles</taxon>
        <taxon>Oomycota</taxon>
        <taxon>Saprolegniomycetes</taxon>
        <taxon>Saprolegniales</taxon>
        <taxon>Saprolegniaceae</taxon>
        <taxon>Saprolegnia</taxon>
    </lineage>
</organism>
<keyword evidence="4" id="KW-1185">Reference proteome</keyword>
<evidence type="ECO:0000256" key="1">
    <source>
        <dbReference type="SAM" id="Phobius"/>
    </source>
</evidence>
<dbReference type="OrthoDB" id="193965at2759"/>
<dbReference type="VEuPathDB" id="FungiDB:SDRG_10771"/>
<dbReference type="AlphaFoldDB" id="T0RNK7"/>
<dbReference type="InParanoid" id="T0RNK7"/>
<dbReference type="Proteomes" id="UP000030762">
    <property type="component" value="Unassembled WGS sequence"/>
</dbReference>
<evidence type="ECO:0000313" key="3">
    <source>
        <dbReference type="EMBL" id="EQC31602.1"/>
    </source>
</evidence>
<evidence type="ECO:0000256" key="2">
    <source>
        <dbReference type="SAM" id="SignalP"/>
    </source>
</evidence>
<sequence length="822" mass="88017">MRLVLLAATVAAALHPRSLADSNDMPFVNNASASAAMDVGHNVLSTITKLRGGDHAFYTSLYTALQITYCDYLSNTDRHAPGDEPLATWPSNMHSDMAVPPYYRFVASSHPNALVDKNGDCLRLASPPAAVAAQYQRGYCEVIANCYWSPLQFADSPDRVPVYATNQAASPPSGAMTLPQATATLQKWAQSTAYFVAPPIILGVLCFLCCLLFLLCRCCCNRCGGRNAKPAGYSRMERGLPIGFFLLFAGAIAGVAIASLLYYNVITSEIGSLFTTTLTTISGLVSWVHAVAAPLVHLRDTVVTSADAISVKLNNSDFIANGLNGLVQQLEAFENQTYNVVLPHGCVVGSDLICIPCDVCTSINVQVSDAVNQMQSAAGAGITTLQSTRSSLLSMLVNSKDTIKSTVNNVVVGVVLLSDMAGNATLQVDSYSTTWQNQSLARQAGILVLFVFAIVVIAVGVLGICFGLTPLRCLAIILHIAYLLGFITLLLTFIISAIFIAVSILMGDVCQLTLLLAQDWTPILGQSSGRGFNACFRNQSLIDATDMQSSLAFANNITIPSLNLSSMLQFTSLSAFADTILATNTSTFQVDPALLPTFLSVLNDFTSQSYITSTQSAAVAASCTVNDGNFALQNPTTPWLLRGSAALTNPVQDVASMYLPYRNPCAGVLHPVCGHNTLCPYDSFLVEIVSNMSALIRVTADAKTFVDDMHVSMLALENATSTFSGQVTNLSSTLNEIGSDLQASLVRDVRAFETTMNCTFVAHDYNRFYVALCGTVTPALLMISLCLFLLGLFLIPINVTLIILTKRLRSPHVVTPTETKLK</sequence>
<dbReference type="InterPro" id="IPR040283">
    <property type="entry name" value="DDB_G0292058-like"/>
</dbReference>
<dbReference type="GeneID" id="19951498"/>
<gene>
    <name evidence="3" type="ORF">SDRG_10771</name>
</gene>
<accession>T0RNK7</accession>
<dbReference type="PANTHER" id="PTHR31414">
    <property type="entry name" value="TRANSMEMBRANE PROTEIN DDB_G0292058"/>
    <property type="match status" value="1"/>
</dbReference>